<dbReference type="PROSITE" id="PS50995">
    <property type="entry name" value="HTH_MARR_2"/>
    <property type="match status" value="1"/>
</dbReference>
<evidence type="ECO:0000259" key="1">
    <source>
        <dbReference type="PROSITE" id="PS50995"/>
    </source>
</evidence>
<dbReference type="AlphaFoldDB" id="A0A1B9NAI8"/>
<comment type="caution">
    <text evidence="2">The sequence shown here is derived from an EMBL/GenBank/DDBJ whole genome shotgun (WGS) entry which is preliminary data.</text>
</comment>
<dbReference type="RefSeq" id="WP_067026746.1">
    <property type="nucleotide sequence ID" value="NZ_CP038256.1"/>
</dbReference>
<dbReference type="InterPro" id="IPR000835">
    <property type="entry name" value="HTH_MarR-typ"/>
</dbReference>
<dbReference type="PANTHER" id="PTHR33164:SF99">
    <property type="entry name" value="MARR FAMILY REGULATORY PROTEIN"/>
    <property type="match status" value="1"/>
</dbReference>
<keyword evidence="3" id="KW-1185">Reference proteome</keyword>
<feature type="domain" description="HTH marR-type" evidence="1">
    <location>
        <begin position="12"/>
        <end position="148"/>
    </location>
</feature>
<dbReference type="Pfam" id="PF12802">
    <property type="entry name" value="MarR_2"/>
    <property type="match status" value="1"/>
</dbReference>
<dbReference type="GO" id="GO:0003700">
    <property type="term" value="F:DNA-binding transcription factor activity"/>
    <property type="evidence" value="ECO:0007669"/>
    <property type="project" value="InterPro"/>
</dbReference>
<dbReference type="InterPro" id="IPR036390">
    <property type="entry name" value="WH_DNA-bd_sf"/>
</dbReference>
<dbReference type="InterPro" id="IPR039422">
    <property type="entry name" value="MarR/SlyA-like"/>
</dbReference>
<reference evidence="2 3" key="1">
    <citation type="submission" date="2016-05" db="EMBL/GenBank/DDBJ databases">
        <authorList>
            <person name="Lavstsen T."/>
            <person name="Jespersen J.S."/>
        </authorList>
    </citation>
    <scope>NUCLEOTIDE SEQUENCE [LARGE SCALE GENOMIC DNA]</scope>
    <source>
        <strain evidence="2 3">YLB-01</strain>
    </source>
</reference>
<gene>
    <name evidence="2" type="ORF">A7J15_08070</name>
</gene>
<organism evidence="2 3">
    <name type="scientific">Microbacterium sediminis</name>
    <dbReference type="NCBI Taxonomy" id="904291"/>
    <lineage>
        <taxon>Bacteria</taxon>
        <taxon>Bacillati</taxon>
        <taxon>Actinomycetota</taxon>
        <taxon>Actinomycetes</taxon>
        <taxon>Micrococcales</taxon>
        <taxon>Microbacteriaceae</taxon>
        <taxon>Microbacterium</taxon>
    </lineage>
</organism>
<dbReference type="SMART" id="SM00347">
    <property type="entry name" value="HTH_MARR"/>
    <property type="match status" value="1"/>
</dbReference>
<dbReference type="EMBL" id="LXMD01000024">
    <property type="protein sequence ID" value="OCG73615.1"/>
    <property type="molecule type" value="Genomic_DNA"/>
</dbReference>
<evidence type="ECO:0000313" key="2">
    <source>
        <dbReference type="EMBL" id="OCG73615.1"/>
    </source>
</evidence>
<sequence length="167" mass="17966">MSNRSEGLSGSQEQAWSLLVGVTTWLPTTMDANLAQVAGLSHAEYQVLRWLARAEGGALHMTRLANTTSVTQSHLSRIVARLEKRELVSREPDPYDGRYTLARLTDAGAAVVSAADGAYGASVRELVFEDAPDEDIAALARVSARILQRIRPECLDAHAAQPEPAGS</sequence>
<dbReference type="STRING" id="904291.A7J15_08070"/>
<proteinExistence type="predicted"/>
<dbReference type="GO" id="GO:0006950">
    <property type="term" value="P:response to stress"/>
    <property type="evidence" value="ECO:0007669"/>
    <property type="project" value="TreeGrafter"/>
</dbReference>
<dbReference type="InterPro" id="IPR036388">
    <property type="entry name" value="WH-like_DNA-bd_sf"/>
</dbReference>
<dbReference type="Proteomes" id="UP000093355">
    <property type="component" value="Unassembled WGS sequence"/>
</dbReference>
<protein>
    <recommendedName>
        <fullName evidence="1">HTH marR-type domain-containing protein</fullName>
    </recommendedName>
</protein>
<dbReference type="Gene3D" id="1.10.10.10">
    <property type="entry name" value="Winged helix-like DNA-binding domain superfamily/Winged helix DNA-binding domain"/>
    <property type="match status" value="1"/>
</dbReference>
<accession>A0A1B9NAI8</accession>
<dbReference type="SUPFAM" id="SSF46785">
    <property type="entry name" value="Winged helix' DNA-binding domain"/>
    <property type="match status" value="1"/>
</dbReference>
<dbReference type="PANTHER" id="PTHR33164">
    <property type="entry name" value="TRANSCRIPTIONAL REGULATOR, MARR FAMILY"/>
    <property type="match status" value="1"/>
</dbReference>
<name>A0A1B9NAI8_9MICO</name>
<evidence type="ECO:0000313" key="3">
    <source>
        <dbReference type="Proteomes" id="UP000093355"/>
    </source>
</evidence>